<dbReference type="PANTHER" id="PTHR36048">
    <property type="entry name" value="RIBOSOME MATURATION FACTOR"/>
    <property type="match status" value="1"/>
</dbReference>
<gene>
    <name evidence="3" type="primary">LOC115740834</name>
</gene>
<sequence>MATKPLTSDAIALTEKKMDMTLDDIIKMSKNPANKAKKFRTSNKNQRSFRNAAKEKSLKFRHFMDTRSSLRQGALARKRSNFQPNHFPLATEAARKAGVNPFGGRAFNRDRIAYANRPRGGAVFRQKRIANGAVAAKQQKENEKNAGGKQRPKTLDSLFADLKEQRMKAVPRQINTVPRQINTVPRNGGGHPIPPWHRARFRN</sequence>
<organism evidence="2 3">
    <name type="scientific">Rhodamnia argentea</name>
    <dbReference type="NCBI Taxonomy" id="178133"/>
    <lineage>
        <taxon>Eukaryota</taxon>
        <taxon>Viridiplantae</taxon>
        <taxon>Streptophyta</taxon>
        <taxon>Embryophyta</taxon>
        <taxon>Tracheophyta</taxon>
        <taxon>Spermatophyta</taxon>
        <taxon>Magnoliopsida</taxon>
        <taxon>eudicotyledons</taxon>
        <taxon>Gunneridae</taxon>
        <taxon>Pentapetalae</taxon>
        <taxon>rosids</taxon>
        <taxon>malvids</taxon>
        <taxon>Myrtales</taxon>
        <taxon>Myrtaceae</taxon>
        <taxon>Myrtoideae</taxon>
        <taxon>Myrteae</taxon>
        <taxon>Australasian group</taxon>
        <taxon>Rhodamnia</taxon>
    </lineage>
</organism>
<dbReference type="KEGG" id="rarg:115740834"/>
<reference evidence="3" key="1">
    <citation type="submission" date="2025-08" db="UniProtKB">
        <authorList>
            <consortium name="RefSeq"/>
        </authorList>
    </citation>
    <scope>IDENTIFICATION</scope>
    <source>
        <tissue evidence="3">Leaf</tissue>
    </source>
</reference>
<feature type="region of interest" description="Disordered" evidence="1">
    <location>
        <begin position="180"/>
        <end position="203"/>
    </location>
</feature>
<dbReference type="PANTHER" id="PTHR36048:SF1">
    <property type="entry name" value="RIBOSOME MATURATION FACTOR"/>
    <property type="match status" value="1"/>
</dbReference>
<keyword evidence="2" id="KW-1185">Reference proteome</keyword>
<accession>A0A8B8P628</accession>
<dbReference type="Proteomes" id="UP000827889">
    <property type="component" value="Chromosome 9"/>
</dbReference>
<protein>
    <submittedName>
        <fullName evidence="3">Uncharacterized protein LOC115740834 isoform X1</fullName>
    </submittedName>
</protein>
<evidence type="ECO:0000256" key="1">
    <source>
        <dbReference type="SAM" id="MobiDB-lite"/>
    </source>
</evidence>
<evidence type="ECO:0000313" key="3">
    <source>
        <dbReference type="RefSeq" id="XP_030530305.1"/>
    </source>
</evidence>
<dbReference type="OrthoDB" id="1902342at2759"/>
<dbReference type="GeneID" id="115740834"/>
<dbReference type="AlphaFoldDB" id="A0A8B8P628"/>
<evidence type="ECO:0000313" key="2">
    <source>
        <dbReference type="Proteomes" id="UP000827889"/>
    </source>
</evidence>
<name>A0A8B8P628_9MYRT</name>
<proteinExistence type="predicted"/>
<feature type="region of interest" description="Disordered" evidence="1">
    <location>
        <begin position="134"/>
        <end position="153"/>
    </location>
</feature>
<dbReference type="RefSeq" id="XP_030530305.1">
    <property type="nucleotide sequence ID" value="XM_030674445.2"/>
</dbReference>